<dbReference type="GO" id="GO:0015562">
    <property type="term" value="F:efflux transmembrane transporter activity"/>
    <property type="evidence" value="ECO:0007669"/>
    <property type="project" value="TreeGrafter"/>
</dbReference>
<protein>
    <submittedName>
        <fullName evidence="5">RND family efflux transporter, MFP subunit</fullName>
    </submittedName>
</protein>
<reference evidence="5 6" key="1">
    <citation type="submission" date="2016-10" db="EMBL/GenBank/DDBJ databases">
        <authorList>
            <person name="de Groot N.N."/>
        </authorList>
    </citation>
    <scope>NUCLEOTIDE SEQUENCE [LARGE SCALE GENOMIC DNA]</scope>
    <source>
        <strain evidence="5 6">CGMCC 1.8891</strain>
    </source>
</reference>
<dbReference type="Gene3D" id="1.10.287.470">
    <property type="entry name" value="Helix hairpin bin"/>
    <property type="match status" value="1"/>
</dbReference>
<dbReference type="Pfam" id="PF25989">
    <property type="entry name" value="YknX_C"/>
    <property type="match status" value="1"/>
</dbReference>
<feature type="domain" description="YknX-like C-terminal permuted SH3-like" evidence="4">
    <location>
        <begin position="285"/>
        <end position="355"/>
    </location>
</feature>
<dbReference type="AlphaFoldDB" id="A0A1I3UMU6"/>
<feature type="chain" id="PRO_5010282254" evidence="2">
    <location>
        <begin position="22"/>
        <end position="360"/>
    </location>
</feature>
<dbReference type="EMBL" id="FORY01000012">
    <property type="protein sequence ID" value="SFJ84784.1"/>
    <property type="molecule type" value="Genomic_DNA"/>
</dbReference>
<dbReference type="STRING" id="576117.SAMN04488138_11226"/>
<dbReference type="PANTHER" id="PTHR30469">
    <property type="entry name" value="MULTIDRUG RESISTANCE PROTEIN MDTA"/>
    <property type="match status" value="1"/>
</dbReference>
<dbReference type="RefSeq" id="WP_066600422.1">
    <property type="nucleotide sequence ID" value="NZ_FORY01000012.1"/>
</dbReference>
<evidence type="ECO:0000259" key="4">
    <source>
        <dbReference type="Pfam" id="PF25989"/>
    </source>
</evidence>
<gene>
    <name evidence="5" type="ORF">SAMN04488138_11226</name>
</gene>
<evidence type="ECO:0000256" key="1">
    <source>
        <dbReference type="ARBA" id="ARBA00009477"/>
    </source>
</evidence>
<dbReference type="Pfam" id="PF25917">
    <property type="entry name" value="BSH_RND"/>
    <property type="match status" value="1"/>
</dbReference>
<dbReference type="Gene3D" id="2.40.420.20">
    <property type="match status" value="1"/>
</dbReference>
<evidence type="ECO:0000256" key="2">
    <source>
        <dbReference type="SAM" id="SignalP"/>
    </source>
</evidence>
<dbReference type="InterPro" id="IPR006143">
    <property type="entry name" value="RND_pump_MFP"/>
</dbReference>
<dbReference type="GeneID" id="98666013"/>
<name>A0A1I3UMU6_9RHOB</name>
<keyword evidence="6" id="KW-1185">Reference proteome</keyword>
<dbReference type="InterPro" id="IPR058625">
    <property type="entry name" value="MdtA-like_BSH"/>
</dbReference>
<feature type="domain" description="Multidrug resistance protein MdtA-like barrel-sandwich hybrid" evidence="3">
    <location>
        <begin position="65"/>
        <end position="193"/>
    </location>
</feature>
<sequence>MTWFASMIMGIALCLAAPMWAADDATTPALDVLRPVVSEFLSADPAVQRQFSGVIRGEDVAGLAFQTSGRLATMDVEAGDKVAAGQVLATLDQITLAQDVAVAEAALSAAQAQADFAQSQYDRVAVLLSRNVATTAQIEAARAARDAAVANADSARADLMQAKEAEGYGKLTAPRDGIVLSTNVEPGTMVSPGVSVMELADPLGREAIIDVAESFATVIPEHARFTVHHRAEGVAPVEAELSVVEPVSETSLETRRLRLTLIDPPEDYRIGTLITASYNSDTAPVMTLPQSAIAGTDEAPGVWRVETDGGARVAHFVPVEIGAEIGDRVVVSGGIKEGDEIITHGVHRLEDGQQVGERLP</sequence>
<dbReference type="Proteomes" id="UP000183299">
    <property type="component" value="Unassembled WGS sequence"/>
</dbReference>
<dbReference type="NCBIfam" id="TIGR01730">
    <property type="entry name" value="RND_mfp"/>
    <property type="match status" value="1"/>
</dbReference>
<proteinExistence type="inferred from homology"/>
<dbReference type="Gene3D" id="2.40.50.100">
    <property type="match status" value="1"/>
</dbReference>
<dbReference type="InterPro" id="IPR058637">
    <property type="entry name" value="YknX-like_C"/>
</dbReference>
<organism evidence="5 6">
    <name type="scientific">Celeribacter halophilus</name>
    <dbReference type="NCBI Taxonomy" id="576117"/>
    <lineage>
        <taxon>Bacteria</taxon>
        <taxon>Pseudomonadati</taxon>
        <taxon>Pseudomonadota</taxon>
        <taxon>Alphaproteobacteria</taxon>
        <taxon>Rhodobacterales</taxon>
        <taxon>Roseobacteraceae</taxon>
        <taxon>Celeribacter</taxon>
    </lineage>
</organism>
<accession>A0A1I3UMU6</accession>
<dbReference type="Gene3D" id="2.40.30.170">
    <property type="match status" value="1"/>
</dbReference>
<evidence type="ECO:0000313" key="6">
    <source>
        <dbReference type="Proteomes" id="UP000183299"/>
    </source>
</evidence>
<keyword evidence="2" id="KW-0732">Signal</keyword>
<evidence type="ECO:0000259" key="3">
    <source>
        <dbReference type="Pfam" id="PF25917"/>
    </source>
</evidence>
<evidence type="ECO:0000313" key="5">
    <source>
        <dbReference type="EMBL" id="SFJ84784.1"/>
    </source>
</evidence>
<comment type="similarity">
    <text evidence="1">Belongs to the membrane fusion protein (MFP) (TC 8.A.1) family.</text>
</comment>
<dbReference type="GO" id="GO:1990281">
    <property type="term" value="C:efflux pump complex"/>
    <property type="evidence" value="ECO:0007669"/>
    <property type="project" value="TreeGrafter"/>
</dbReference>
<feature type="signal peptide" evidence="2">
    <location>
        <begin position="1"/>
        <end position="21"/>
    </location>
</feature>
<dbReference type="PANTHER" id="PTHR30469:SF15">
    <property type="entry name" value="HLYD FAMILY OF SECRETION PROTEINS"/>
    <property type="match status" value="1"/>
</dbReference>
<dbReference type="SUPFAM" id="SSF111369">
    <property type="entry name" value="HlyD-like secretion proteins"/>
    <property type="match status" value="1"/>
</dbReference>
<dbReference type="OrthoDB" id="9813967at2"/>